<evidence type="ECO:0000256" key="10">
    <source>
        <dbReference type="ARBA" id="ARBA00023002"/>
    </source>
</evidence>
<evidence type="ECO:0000256" key="6">
    <source>
        <dbReference type="ARBA" id="ARBA00022679"/>
    </source>
</evidence>
<dbReference type="GO" id="GO:0005759">
    <property type="term" value="C:mitochondrial matrix"/>
    <property type="evidence" value="ECO:0007669"/>
    <property type="project" value="UniProtKB-SubCell"/>
</dbReference>
<evidence type="ECO:0000256" key="7">
    <source>
        <dbReference type="ARBA" id="ARBA00022695"/>
    </source>
</evidence>
<evidence type="ECO:0000256" key="17">
    <source>
        <dbReference type="SAM" id="Phobius"/>
    </source>
</evidence>
<comment type="caution">
    <text evidence="19">The sequence shown here is derived from an EMBL/GenBank/DDBJ whole genome shotgun (WGS) entry which is preliminary data.</text>
</comment>
<dbReference type="PRINTS" id="PR00458">
    <property type="entry name" value="PEROXIDASE"/>
</dbReference>
<comment type="subcellular location">
    <subcellularLocation>
        <location evidence="2">Mitochondrion intermembrane space</location>
    </subcellularLocation>
    <subcellularLocation>
        <location evidence="1">Mitochondrion matrix</location>
    </subcellularLocation>
</comment>
<evidence type="ECO:0000256" key="11">
    <source>
        <dbReference type="ARBA" id="ARBA00023004"/>
    </source>
</evidence>
<evidence type="ECO:0000256" key="15">
    <source>
        <dbReference type="RuleBase" id="RU004241"/>
    </source>
</evidence>
<dbReference type="GO" id="GO:0016779">
    <property type="term" value="F:nucleotidyltransferase activity"/>
    <property type="evidence" value="ECO:0007669"/>
    <property type="project" value="UniProtKB-KW"/>
</dbReference>
<dbReference type="Gene3D" id="1.10.420.10">
    <property type="entry name" value="Peroxidase, domain 2"/>
    <property type="match status" value="1"/>
</dbReference>
<dbReference type="GO" id="GO:0034599">
    <property type="term" value="P:cellular response to oxidative stress"/>
    <property type="evidence" value="ECO:0007669"/>
    <property type="project" value="InterPro"/>
</dbReference>
<dbReference type="EMBL" id="CAJNOH010000510">
    <property type="protein sequence ID" value="CAF1062847.1"/>
    <property type="molecule type" value="Genomic_DNA"/>
</dbReference>
<dbReference type="AlphaFoldDB" id="A0A814LBH2"/>
<dbReference type="FunFam" id="1.10.420.10:FF:000009">
    <property type="entry name" value="Ascorbate peroxidase"/>
    <property type="match status" value="1"/>
</dbReference>
<dbReference type="Pfam" id="PF01129">
    <property type="entry name" value="ART"/>
    <property type="match status" value="1"/>
</dbReference>
<reference evidence="19" key="1">
    <citation type="submission" date="2021-02" db="EMBL/GenBank/DDBJ databases">
        <authorList>
            <person name="Nowell W R."/>
        </authorList>
    </citation>
    <scope>NUCLEOTIDE SEQUENCE</scope>
</reference>
<sequence>MFDSVHMNMNAKEKLGQKPAPIAMEDSGDAQNNSMTKNRRVVVNTTKELNLTSTNIINDIGGDLGPIVGYAQEPLLPLFKACAPLIDIVHNLSFYIEMALYETPEEPSDGLTIDESAAIRLYTIEWDEPHPSLYSMLNHALMNDHREHLRPYFKYMKLFLTALAKLPCVPLLTIWRGAAKNMSEEFLPGTPVIWWAVSSCTTSLTVLENNMYLGETGDRTLFSIEAINGRKIRAHSHFVTEEEVLLLPGTHMIVQSQLNPAPNLHIIHLKQVIPEEMLLEPPFEGAYLYPKTKRRQWYRKKRSIIPISLLTAILIAAVIVGSVLGRRSPTSMFFVHQVDYAKVKTSIAALMDDNNYVDGNYGPLFVRLGWLASGTYSRFDSTGGSNGGCIRFEPQSTWPVNKGLSIARDRLQSVYHDHPGLTYADLYTLAAVMAIEQMGGPTVKWRHGRVDYEDGKKSPPANRLPSASQGAQNIREIFSRMGFNDRETVALIGAHSVGRCHTDRNGFEGQWTSTPTTFSNEFFRHLLEDTWQERHWQGPKQFEDVKTKSLMRLPSDMALIQDPEFKIYVIEYANNGSRFALDFADAFEKLLELGVDFPSSY</sequence>
<comment type="catalytic activity">
    <reaction evidence="13 16">
        <text>L-arginyl-[protein] + NAD(+) = N(omega)-(ADP-D-ribosyl)-L-arginyl-[protein] + nicotinamide + H(+)</text>
        <dbReference type="Rhea" id="RHEA:19149"/>
        <dbReference type="Rhea" id="RHEA-COMP:10532"/>
        <dbReference type="Rhea" id="RHEA-COMP:15087"/>
        <dbReference type="ChEBI" id="CHEBI:15378"/>
        <dbReference type="ChEBI" id="CHEBI:17154"/>
        <dbReference type="ChEBI" id="CHEBI:29965"/>
        <dbReference type="ChEBI" id="CHEBI:57540"/>
        <dbReference type="ChEBI" id="CHEBI:142554"/>
        <dbReference type="EC" id="2.4.2.31"/>
    </reaction>
</comment>
<dbReference type="PROSITE" id="PS51996">
    <property type="entry name" value="TR_MART"/>
    <property type="match status" value="1"/>
</dbReference>
<dbReference type="InterPro" id="IPR000768">
    <property type="entry name" value="ART"/>
</dbReference>
<keyword evidence="16" id="KW-0521">NADP</keyword>
<evidence type="ECO:0000256" key="12">
    <source>
        <dbReference type="ARBA" id="ARBA00023128"/>
    </source>
</evidence>
<proteinExistence type="inferred from homology"/>
<evidence type="ECO:0000259" key="18">
    <source>
        <dbReference type="PROSITE" id="PS50873"/>
    </source>
</evidence>
<dbReference type="InterPro" id="IPR002207">
    <property type="entry name" value="Peroxidase_I"/>
</dbReference>
<evidence type="ECO:0000256" key="3">
    <source>
        <dbReference type="ARBA" id="ARBA00009558"/>
    </source>
</evidence>
<dbReference type="SUPFAM" id="SSF56399">
    <property type="entry name" value="ADP-ribosylation"/>
    <property type="match status" value="1"/>
</dbReference>
<gene>
    <name evidence="19" type="ORF">PYM288_LOCUS17743</name>
</gene>
<keyword evidence="9" id="KW-0809">Transit peptide</keyword>
<dbReference type="PANTHER" id="PTHR31356:SF58">
    <property type="entry name" value="CYTOCHROME C PEROXIDASE, MITOCHONDRIAL"/>
    <property type="match status" value="1"/>
</dbReference>
<evidence type="ECO:0000313" key="19">
    <source>
        <dbReference type="EMBL" id="CAF1062847.1"/>
    </source>
</evidence>
<evidence type="ECO:0000256" key="16">
    <source>
        <dbReference type="RuleBase" id="RU361228"/>
    </source>
</evidence>
<keyword evidence="12" id="KW-0496">Mitochondrion</keyword>
<keyword evidence="10" id="KW-0560">Oxidoreductase</keyword>
<keyword evidence="16" id="KW-0520">NAD</keyword>
<keyword evidence="7" id="KW-0548">Nucleotidyltransferase</keyword>
<dbReference type="PRINTS" id="PR00459">
    <property type="entry name" value="ASPEROXIDASE"/>
</dbReference>
<dbReference type="GO" id="GO:0020037">
    <property type="term" value="F:heme binding"/>
    <property type="evidence" value="ECO:0007669"/>
    <property type="project" value="InterPro"/>
</dbReference>
<dbReference type="PROSITE" id="PS00435">
    <property type="entry name" value="PEROXIDASE_1"/>
    <property type="match status" value="1"/>
</dbReference>
<keyword evidence="17" id="KW-0812">Transmembrane</keyword>
<dbReference type="SUPFAM" id="SSF48113">
    <property type="entry name" value="Heme-dependent peroxidases"/>
    <property type="match status" value="1"/>
</dbReference>
<comment type="similarity">
    <text evidence="3 16">Belongs to the Arg-specific ADP-ribosyltransferase family.</text>
</comment>
<dbReference type="InterPro" id="IPR002016">
    <property type="entry name" value="Haem_peroxidase"/>
</dbReference>
<keyword evidence="17" id="KW-1133">Transmembrane helix</keyword>
<keyword evidence="17" id="KW-0472">Membrane</keyword>
<keyword evidence="4" id="KW-0349">Heme</keyword>
<dbReference type="InterPro" id="IPR019793">
    <property type="entry name" value="Peroxidases_heam-ligand_BS"/>
</dbReference>
<evidence type="ECO:0000256" key="5">
    <source>
        <dbReference type="ARBA" id="ARBA00022676"/>
    </source>
</evidence>
<feature type="transmembrane region" description="Helical" evidence="17">
    <location>
        <begin position="303"/>
        <end position="324"/>
    </location>
</feature>
<evidence type="ECO:0000256" key="14">
    <source>
        <dbReference type="ARBA" id="ARBA00049265"/>
    </source>
</evidence>
<keyword evidence="11" id="KW-0408">Iron</keyword>
<dbReference type="PROSITE" id="PS50873">
    <property type="entry name" value="PEROXIDASE_4"/>
    <property type="match status" value="1"/>
</dbReference>
<keyword evidence="5 16" id="KW-0328">Glycosyltransferase</keyword>
<dbReference type="Pfam" id="PF00141">
    <property type="entry name" value="peroxidase"/>
    <property type="match status" value="1"/>
</dbReference>
<dbReference type="EC" id="2.4.2.31" evidence="16"/>
<accession>A0A814LBH2</accession>
<comment type="catalytic activity">
    <reaction evidence="14">
        <text>2 Fe(II)-[cytochrome c] + H2O2 + 2 H(+) = 2 Fe(III)-[cytochrome c] + 2 H2O</text>
        <dbReference type="Rhea" id="RHEA:16581"/>
        <dbReference type="Rhea" id="RHEA-COMP:10350"/>
        <dbReference type="Rhea" id="RHEA-COMP:14399"/>
        <dbReference type="ChEBI" id="CHEBI:15377"/>
        <dbReference type="ChEBI" id="CHEBI:15378"/>
        <dbReference type="ChEBI" id="CHEBI:16240"/>
        <dbReference type="ChEBI" id="CHEBI:29033"/>
        <dbReference type="ChEBI" id="CHEBI:29034"/>
        <dbReference type="EC" id="1.11.1.5"/>
    </reaction>
</comment>
<evidence type="ECO:0000256" key="9">
    <source>
        <dbReference type="ARBA" id="ARBA00022946"/>
    </source>
</evidence>
<evidence type="ECO:0000313" key="20">
    <source>
        <dbReference type="Proteomes" id="UP000663854"/>
    </source>
</evidence>
<feature type="domain" description="Plant heme peroxidase family profile" evidence="18">
    <location>
        <begin position="424"/>
        <end position="601"/>
    </location>
</feature>
<dbReference type="PANTHER" id="PTHR31356">
    <property type="entry name" value="THYLAKOID LUMENAL 29 KDA PROTEIN, CHLOROPLASTIC-RELATED"/>
    <property type="match status" value="1"/>
</dbReference>
<dbReference type="GO" id="GO:0046872">
    <property type="term" value="F:metal ion binding"/>
    <property type="evidence" value="ECO:0007669"/>
    <property type="project" value="UniProtKB-KW"/>
</dbReference>
<dbReference type="Gene3D" id="3.90.176.10">
    <property type="entry name" value="Toxin ADP-ribosyltransferase, Chain A, domain 1"/>
    <property type="match status" value="1"/>
</dbReference>
<dbReference type="InterPro" id="IPR044831">
    <property type="entry name" value="Ccp1-like"/>
</dbReference>
<comment type="similarity">
    <text evidence="15">Belongs to the peroxidase family.</text>
</comment>
<evidence type="ECO:0000256" key="8">
    <source>
        <dbReference type="ARBA" id="ARBA00022723"/>
    </source>
</evidence>
<dbReference type="GO" id="GO:0106274">
    <property type="term" value="F:NAD+-protein-arginine ADP-ribosyltransferase activity"/>
    <property type="evidence" value="ECO:0007669"/>
    <property type="project" value="UniProtKB-EC"/>
</dbReference>
<name>A0A814LBH2_9BILA</name>
<dbReference type="Gene3D" id="1.10.520.10">
    <property type="match status" value="1"/>
</dbReference>
<dbReference type="GO" id="GO:0000302">
    <property type="term" value="P:response to reactive oxygen species"/>
    <property type="evidence" value="ECO:0007669"/>
    <property type="project" value="TreeGrafter"/>
</dbReference>
<dbReference type="Proteomes" id="UP000663854">
    <property type="component" value="Unassembled WGS sequence"/>
</dbReference>
<dbReference type="GO" id="GO:0042744">
    <property type="term" value="P:hydrogen peroxide catabolic process"/>
    <property type="evidence" value="ECO:0007669"/>
    <property type="project" value="TreeGrafter"/>
</dbReference>
<organism evidence="19 20">
    <name type="scientific">Rotaria sordida</name>
    <dbReference type="NCBI Taxonomy" id="392033"/>
    <lineage>
        <taxon>Eukaryota</taxon>
        <taxon>Metazoa</taxon>
        <taxon>Spiralia</taxon>
        <taxon>Gnathifera</taxon>
        <taxon>Rotifera</taxon>
        <taxon>Eurotatoria</taxon>
        <taxon>Bdelloidea</taxon>
        <taxon>Philodinida</taxon>
        <taxon>Philodinidae</taxon>
        <taxon>Rotaria</taxon>
    </lineage>
</organism>
<evidence type="ECO:0000256" key="1">
    <source>
        <dbReference type="ARBA" id="ARBA00004305"/>
    </source>
</evidence>
<dbReference type="GO" id="GO:0005758">
    <property type="term" value="C:mitochondrial intermembrane space"/>
    <property type="evidence" value="ECO:0007669"/>
    <property type="project" value="UniProtKB-SubCell"/>
</dbReference>
<evidence type="ECO:0000256" key="4">
    <source>
        <dbReference type="ARBA" id="ARBA00022617"/>
    </source>
</evidence>
<keyword evidence="8" id="KW-0479">Metal-binding</keyword>
<evidence type="ECO:0000256" key="2">
    <source>
        <dbReference type="ARBA" id="ARBA00004569"/>
    </source>
</evidence>
<dbReference type="GO" id="GO:0004130">
    <property type="term" value="F:cytochrome-c peroxidase activity"/>
    <property type="evidence" value="ECO:0007669"/>
    <property type="project" value="UniProtKB-EC"/>
</dbReference>
<evidence type="ECO:0000256" key="13">
    <source>
        <dbReference type="ARBA" id="ARBA00047597"/>
    </source>
</evidence>
<dbReference type="InterPro" id="IPR010255">
    <property type="entry name" value="Haem_peroxidase_sf"/>
</dbReference>
<protein>
    <recommendedName>
        <fullName evidence="16">NAD(P)(+)--arginine ADP-ribosyltransferase</fullName>
        <ecNumber evidence="16">2.4.2.31</ecNumber>
    </recommendedName>
    <alternativeName>
        <fullName evidence="16">Mono(ADP-ribosyl)transferase</fullName>
    </alternativeName>
</protein>
<keyword evidence="6 16" id="KW-0808">Transferase</keyword>